<evidence type="ECO:0000313" key="10">
    <source>
        <dbReference type="EMBL" id="GEC77100.1"/>
    </source>
</evidence>
<dbReference type="RefSeq" id="WP_141388366.1">
    <property type="nucleotide sequence ID" value="NZ_BJNQ01000044.1"/>
</dbReference>
<feature type="transmembrane region" description="Helical" evidence="8">
    <location>
        <begin position="290"/>
        <end position="308"/>
    </location>
</feature>
<feature type="transmembrane region" description="Helical" evidence="8">
    <location>
        <begin position="12"/>
        <end position="37"/>
    </location>
</feature>
<keyword evidence="2" id="KW-0813">Transport</keyword>
<evidence type="ECO:0000313" key="11">
    <source>
        <dbReference type="Proteomes" id="UP000317410"/>
    </source>
</evidence>
<comment type="subcellular location">
    <subcellularLocation>
        <location evidence="1">Cell membrane</location>
        <topology evidence="1">Multi-pass membrane protein</topology>
    </subcellularLocation>
</comment>
<evidence type="ECO:0000256" key="4">
    <source>
        <dbReference type="ARBA" id="ARBA00022692"/>
    </source>
</evidence>
<keyword evidence="3" id="KW-1003">Cell membrane</keyword>
<feature type="compositionally biased region" description="Polar residues" evidence="7">
    <location>
        <begin position="413"/>
        <end position="423"/>
    </location>
</feature>
<evidence type="ECO:0000256" key="6">
    <source>
        <dbReference type="ARBA" id="ARBA00023136"/>
    </source>
</evidence>
<dbReference type="GO" id="GO:0005886">
    <property type="term" value="C:plasma membrane"/>
    <property type="evidence" value="ECO:0007669"/>
    <property type="project" value="UniProtKB-SubCell"/>
</dbReference>
<feature type="transmembrane region" description="Helical" evidence="8">
    <location>
        <begin position="357"/>
        <end position="375"/>
    </location>
</feature>
<evidence type="ECO:0000259" key="9">
    <source>
        <dbReference type="PROSITE" id="PS50850"/>
    </source>
</evidence>
<sequence>MTSGIRTLGKPFITFLAAETASASGAMVTIVALPLIAIEQLRASAFTIGLLEALQWLPAAVLGLLLGALVDRSQQRCRSILVAANFGRMLSLGAVPLAAHLELLTLPVLLVLAFTTGVFTAMAQSAFTPYLRQVIPSAGYASANGALQAGRSAARVIGPAVGGLLVALIGASNTLLFTAGCFLICAVALLTIVGQVAPPPPPPRRRLAAEIGEGLAVLRSSRILAWITVGAATANLILSASGALDILYLSRELDVPSDTIGFVLTAGGVGGLTAALISGKLISRYGLGKVAIFAFLFTAPTSLLLPATQSSSTVVLFTVGVFTVSFGIALGGVALMTLRLHFTPPHLQGRVSSVSQVLNAATIPVGAILGGMLAQSLGTRPAMLVLAVAYIAFGIAFAFSPVRTIDPSAAVDQANTSPASRPNESSDRGTVPTATRSHEQLGPDPDA</sequence>
<dbReference type="Pfam" id="PF05977">
    <property type="entry name" value="MFS_3"/>
    <property type="match status" value="1"/>
</dbReference>
<feature type="region of interest" description="Disordered" evidence="7">
    <location>
        <begin position="410"/>
        <end position="447"/>
    </location>
</feature>
<keyword evidence="4 8" id="KW-0812">Transmembrane</keyword>
<feature type="transmembrane region" description="Helical" evidence="8">
    <location>
        <begin position="152"/>
        <end position="169"/>
    </location>
</feature>
<evidence type="ECO:0000256" key="8">
    <source>
        <dbReference type="SAM" id="Phobius"/>
    </source>
</evidence>
<feature type="transmembrane region" description="Helical" evidence="8">
    <location>
        <begin position="175"/>
        <end position="197"/>
    </location>
</feature>
<accession>A0A4Y4BD32</accession>
<feature type="domain" description="Major facilitator superfamily (MFS) profile" evidence="9">
    <location>
        <begin position="1"/>
        <end position="404"/>
    </location>
</feature>
<dbReference type="SUPFAM" id="SSF103473">
    <property type="entry name" value="MFS general substrate transporter"/>
    <property type="match status" value="1"/>
</dbReference>
<feature type="transmembrane region" description="Helical" evidence="8">
    <location>
        <begin position="381"/>
        <end position="399"/>
    </location>
</feature>
<name>A0A4Y4BD32_MICMQ</name>
<dbReference type="InterPro" id="IPR020846">
    <property type="entry name" value="MFS_dom"/>
</dbReference>
<feature type="transmembrane region" description="Helical" evidence="8">
    <location>
        <begin position="223"/>
        <end position="248"/>
    </location>
</feature>
<feature type="transmembrane region" description="Helical" evidence="8">
    <location>
        <begin position="43"/>
        <end position="68"/>
    </location>
</feature>
<dbReference type="PROSITE" id="PS50850">
    <property type="entry name" value="MFS"/>
    <property type="match status" value="1"/>
</dbReference>
<dbReference type="InterPro" id="IPR010290">
    <property type="entry name" value="TM_effector"/>
</dbReference>
<evidence type="ECO:0000256" key="7">
    <source>
        <dbReference type="SAM" id="MobiDB-lite"/>
    </source>
</evidence>
<keyword evidence="6 8" id="KW-0472">Membrane</keyword>
<feature type="transmembrane region" description="Helical" evidence="8">
    <location>
        <begin position="80"/>
        <end position="99"/>
    </location>
</feature>
<dbReference type="InterPro" id="IPR036259">
    <property type="entry name" value="MFS_trans_sf"/>
</dbReference>
<feature type="transmembrane region" description="Helical" evidence="8">
    <location>
        <begin position="314"/>
        <end position="336"/>
    </location>
</feature>
<gene>
    <name evidence="10" type="ORF">MLI01_32450</name>
</gene>
<dbReference type="PANTHER" id="PTHR23513:SF6">
    <property type="entry name" value="MAJOR FACILITATOR SUPERFAMILY ASSOCIATED DOMAIN-CONTAINING PROTEIN"/>
    <property type="match status" value="1"/>
</dbReference>
<dbReference type="Gene3D" id="1.20.1250.20">
    <property type="entry name" value="MFS general substrate transporter like domains"/>
    <property type="match status" value="1"/>
</dbReference>
<evidence type="ECO:0000256" key="1">
    <source>
        <dbReference type="ARBA" id="ARBA00004651"/>
    </source>
</evidence>
<feature type="transmembrane region" description="Helical" evidence="8">
    <location>
        <begin position="260"/>
        <end position="278"/>
    </location>
</feature>
<dbReference type="CDD" id="cd06173">
    <property type="entry name" value="MFS_MefA_like"/>
    <property type="match status" value="1"/>
</dbReference>
<feature type="transmembrane region" description="Helical" evidence="8">
    <location>
        <begin position="105"/>
        <end position="131"/>
    </location>
</feature>
<dbReference type="PANTHER" id="PTHR23513">
    <property type="entry name" value="INTEGRAL MEMBRANE EFFLUX PROTEIN-RELATED"/>
    <property type="match status" value="1"/>
</dbReference>
<reference evidence="10 11" key="1">
    <citation type="submission" date="2019-06" db="EMBL/GenBank/DDBJ databases">
        <title>Whole genome shotgun sequence of Microbacterium liquefaciens NBRC 15037.</title>
        <authorList>
            <person name="Hosoyama A."/>
            <person name="Uohara A."/>
            <person name="Ohji S."/>
            <person name="Ichikawa N."/>
        </authorList>
    </citation>
    <scope>NUCLEOTIDE SEQUENCE [LARGE SCALE GENOMIC DNA]</scope>
    <source>
        <strain evidence="10 11">NBRC 15037</strain>
    </source>
</reference>
<protein>
    <submittedName>
        <fullName evidence="10">MFS transporter</fullName>
    </submittedName>
</protein>
<evidence type="ECO:0000256" key="2">
    <source>
        <dbReference type="ARBA" id="ARBA00022448"/>
    </source>
</evidence>
<dbReference type="GO" id="GO:0022857">
    <property type="term" value="F:transmembrane transporter activity"/>
    <property type="evidence" value="ECO:0007669"/>
    <property type="project" value="InterPro"/>
</dbReference>
<proteinExistence type="predicted"/>
<dbReference type="EMBL" id="BJNQ01000044">
    <property type="protein sequence ID" value="GEC77100.1"/>
    <property type="molecule type" value="Genomic_DNA"/>
</dbReference>
<comment type="caution">
    <text evidence="10">The sequence shown here is derived from an EMBL/GenBank/DDBJ whole genome shotgun (WGS) entry which is preliminary data.</text>
</comment>
<dbReference type="Proteomes" id="UP000317410">
    <property type="component" value="Unassembled WGS sequence"/>
</dbReference>
<evidence type="ECO:0000256" key="5">
    <source>
        <dbReference type="ARBA" id="ARBA00022989"/>
    </source>
</evidence>
<organism evidence="10 11">
    <name type="scientific">Microbacterium maritypicum</name>
    <name type="common">Microbacterium liquefaciens</name>
    <dbReference type="NCBI Taxonomy" id="33918"/>
    <lineage>
        <taxon>Bacteria</taxon>
        <taxon>Bacillati</taxon>
        <taxon>Actinomycetota</taxon>
        <taxon>Actinomycetes</taxon>
        <taxon>Micrococcales</taxon>
        <taxon>Microbacteriaceae</taxon>
        <taxon>Microbacterium</taxon>
    </lineage>
</organism>
<keyword evidence="5 8" id="KW-1133">Transmembrane helix</keyword>
<dbReference type="AlphaFoldDB" id="A0A4Y4BD32"/>
<evidence type="ECO:0000256" key="3">
    <source>
        <dbReference type="ARBA" id="ARBA00022475"/>
    </source>
</evidence>